<evidence type="ECO:0000256" key="4">
    <source>
        <dbReference type="SAM" id="SignalP"/>
    </source>
</evidence>
<evidence type="ECO:0000256" key="2">
    <source>
        <dbReference type="ARBA" id="ARBA00005634"/>
    </source>
</evidence>
<dbReference type="InterPro" id="IPR045175">
    <property type="entry name" value="M28_fam"/>
</dbReference>
<evidence type="ECO:0000259" key="5">
    <source>
        <dbReference type="Pfam" id="PF04389"/>
    </source>
</evidence>
<dbReference type="Pfam" id="PF04389">
    <property type="entry name" value="Peptidase_M28"/>
    <property type="match status" value="1"/>
</dbReference>
<dbReference type="Gene3D" id="3.40.630.10">
    <property type="entry name" value="Zn peptidases"/>
    <property type="match status" value="1"/>
</dbReference>
<proteinExistence type="inferred from homology"/>
<protein>
    <submittedName>
        <fullName evidence="7">Uncharacterized protein LOC102805945</fullName>
    </submittedName>
</protein>
<keyword evidence="3" id="KW-1133">Transmembrane helix</keyword>
<evidence type="ECO:0000256" key="3">
    <source>
        <dbReference type="SAM" id="Phobius"/>
    </source>
</evidence>
<feature type="transmembrane region" description="Helical" evidence="3">
    <location>
        <begin position="370"/>
        <end position="390"/>
    </location>
</feature>
<gene>
    <name evidence="7" type="primary">LOC102805945</name>
</gene>
<sequence>MASKFCIYRTAVVVLLLASHCQSADEDYVKTASNLRTMIQNKFSKNRNHAGNMAYHEAARNFIKSTFEDNELDVNMVSFATSDPQTMGYNVVGILPGKLADTEDDEYLIVGAHFDTTPTTPGVDNNGSGLSAMLEALRQLKAMSCTFENTVIFAAFDMKEKEEPTSACPSGLCGSKNFVEVWLKEQLESTGSKVKGIIILDTIMNYDTKNQSQEIFLDNDEFSSFNAEIRDADSKGDFLFGVGRKSDSKLMAAFRKAWNDLSKPEYKIKSIELDIEGAPSEDQMNAYPRLMDSDHKYFWTNDPSYSAIYLSDTDDKRGVMRQCYHSDCDNSTVMLTDSKLTFLAKSTIAVTNCISEMAVCSDPESSAATSAYVIQTVLMLFMFGLASFFFM</sequence>
<accession>A0ABM0MMJ5</accession>
<evidence type="ECO:0000313" key="6">
    <source>
        <dbReference type="Proteomes" id="UP000694865"/>
    </source>
</evidence>
<evidence type="ECO:0000256" key="1">
    <source>
        <dbReference type="ARBA" id="ARBA00001947"/>
    </source>
</evidence>
<comment type="similarity">
    <text evidence="2">Belongs to the peptidase M28 family. M28B subfamily.</text>
</comment>
<dbReference type="SUPFAM" id="SSF53187">
    <property type="entry name" value="Zn-dependent exopeptidases"/>
    <property type="match status" value="1"/>
</dbReference>
<reference evidence="7" key="1">
    <citation type="submission" date="2025-08" db="UniProtKB">
        <authorList>
            <consortium name="RefSeq"/>
        </authorList>
    </citation>
    <scope>IDENTIFICATION</scope>
    <source>
        <tissue evidence="7">Testes</tissue>
    </source>
</reference>
<name>A0ABM0MMJ5_SACKO</name>
<dbReference type="RefSeq" id="XP_006821236.1">
    <property type="nucleotide sequence ID" value="XM_006821173.1"/>
</dbReference>
<comment type="cofactor">
    <cofactor evidence="1">
        <name>Zn(2+)</name>
        <dbReference type="ChEBI" id="CHEBI:29105"/>
    </cofactor>
</comment>
<feature type="domain" description="Peptidase M28" evidence="5">
    <location>
        <begin position="90"/>
        <end position="212"/>
    </location>
</feature>
<feature type="signal peptide" evidence="4">
    <location>
        <begin position="1"/>
        <end position="26"/>
    </location>
</feature>
<keyword evidence="3" id="KW-0472">Membrane</keyword>
<feature type="chain" id="PRO_5045782054" evidence="4">
    <location>
        <begin position="27"/>
        <end position="391"/>
    </location>
</feature>
<dbReference type="InterPro" id="IPR007484">
    <property type="entry name" value="Peptidase_M28"/>
</dbReference>
<dbReference type="Proteomes" id="UP000694865">
    <property type="component" value="Unplaced"/>
</dbReference>
<keyword evidence="3" id="KW-0812">Transmembrane</keyword>
<organism evidence="6 7">
    <name type="scientific">Saccoglossus kowalevskii</name>
    <name type="common">Acorn worm</name>
    <dbReference type="NCBI Taxonomy" id="10224"/>
    <lineage>
        <taxon>Eukaryota</taxon>
        <taxon>Metazoa</taxon>
        <taxon>Hemichordata</taxon>
        <taxon>Enteropneusta</taxon>
        <taxon>Harrimaniidae</taxon>
        <taxon>Saccoglossus</taxon>
    </lineage>
</organism>
<dbReference type="GeneID" id="102805945"/>
<dbReference type="PANTHER" id="PTHR12147:SF26">
    <property type="entry name" value="PEPTIDASE M28 DOMAIN-CONTAINING PROTEIN"/>
    <property type="match status" value="1"/>
</dbReference>
<keyword evidence="4" id="KW-0732">Signal</keyword>
<dbReference type="PANTHER" id="PTHR12147">
    <property type="entry name" value="METALLOPEPTIDASE M28 FAMILY MEMBER"/>
    <property type="match status" value="1"/>
</dbReference>
<evidence type="ECO:0000313" key="7">
    <source>
        <dbReference type="RefSeq" id="XP_006821236.1"/>
    </source>
</evidence>
<keyword evidence="6" id="KW-1185">Reference proteome</keyword>